<evidence type="ECO:0000313" key="4">
    <source>
        <dbReference type="Proteomes" id="UP001596527"/>
    </source>
</evidence>
<dbReference type="RefSeq" id="WP_380975104.1">
    <property type="nucleotide sequence ID" value="NZ_JBHTEF010000001.1"/>
</dbReference>
<feature type="compositionally biased region" description="Low complexity" evidence="1">
    <location>
        <begin position="29"/>
        <end position="39"/>
    </location>
</feature>
<evidence type="ECO:0000256" key="2">
    <source>
        <dbReference type="SAM" id="SignalP"/>
    </source>
</evidence>
<dbReference type="PANTHER" id="PTHR43649">
    <property type="entry name" value="ARABINOSE-BINDING PROTEIN-RELATED"/>
    <property type="match status" value="1"/>
</dbReference>
<dbReference type="PANTHER" id="PTHR43649:SF12">
    <property type="entry name" value="DIACETYLCHITOBIOSE BINDING PROTEIN DASA"/>
    <property type="match status" value="1"/>
</dbReference>
<dbReference type="Gene3D" id="3.40.190.10">
    <property type="entry name" value="Periplasmic binding protein-like II"/>
    <property type="match status" value="2"/>
</dbReference>
<reference evidence="4" key="1">
    <citation type="journal article" date="2019" name="Int. J. Syst. Evol. Microbiol.">
        <title>The Global Catalogue of Microorganisms (GCM) 10K type strain sequencing project: providing services to taxonomists for standard genome sequencing and annotation.</title>
        <authorList>
            <consortium name="The Broad Institute Genomics Platform"/>
            <consortium name="The Broad Institute Genome Sequencing Center for Infectious Disease"/>
            <person name="Wu L."/>
            <person name="Ma J."/>
        </authorList>
    </citation>
    <scope>NUCLEOTIDE SEQUENCE [LARGE SCALE GENOMIC DNA]</scope>
    <source>
        <strain evidence="4">CCUG 56698</strain>
    </source>
</reference>
<keyword evidence="4" id="KW-1185">Reference proteome</keyword>
<feature type="chain" id="PRO_5047147449" evidence="2">
    <location>
        <begin position="26"/>
        <end position="462"/>
    </location>
</feature>
<sequence length="462" mass="48639">MRTRIARCAVAVTAAVSIAILGACAPSAGGGAASEESGQSGTGASGDVEVSTDISDVGDYTLTVWDQEVRGGQNEQMEQLNKAFMEKYPNITINRVSQSFDDLQTTLRLALTGDDAPDVVEANNGRNMMGQFVAAGQLVCLDPWAEAYGWGDEYSESILQYSSYSSDATDFGTGCLYGLPQMGEAVGIYYSKAKLAQLGLDLPTTWEAFGDQLGTIKDAGETPLMLGNVEKWPGLQDFGVVLGQHADAETVRTLGFGNAGASWDADENLAAATELQDWAKAGYFNDGFNGVDYDTVWQDFAQGTGAYLIAGSWLAPDLADAMGDDVGFVLPPSAQGMDKAQTIGGTSLPFAVTSASKNPNVAAAYIDFITNADAMKVLADTGNVPVNDTATYAADQTGVVADVMNAFASVSTDGNILPYLDYATPTFDQVAGDAVQGLLDQKSSPQEFLDTLEQAYTEFTGQ</sequence>
<protein>
    <submittedName>
        <fullName evidence="3">ABC transporter substrate-binding protein</fullName>
    </submittedName>
</protein>
<dbReference type="PROSITE" id="PS51257">
    <property type="entry name" value="PROKAR_LIPOPROTEIN"/>
    <property type="match status" value="1"/>
</dbReference>
<evidence type="ECO:0000313" key="3">
    <source>
        <dbReference type="EMBL" id="MFC7581632.1"/>
    </source>
</evidence>
<proteinExistence type="predicted"/>
<dbReference type="EMBL" id="JBHTEF010000001">
    <property type="protein sequence ID" value="MFC7581632.1"/>
    <property type="molecule type" value="Genomic_DNA"/>
</dbReference>
<feature type="signal peptide" evidence="2">
    <location>
        <begin position="1"/>
        <end position="25"/>
    </location>
</feature>
<evidence type="ECO:0000256" key="1">
    <source>
        <dbReference type="SAM" id="MobiDB-lite"/>
    </source>
</evidence>
<dbReference type="Proteomes" id="UP001596527">
    <property type="component" value="Unassembled WGS sequence"/>
</dbReference>
<dbReference type="Pfam" id="PF01547">
    <property type="entry name" value="SBP_bac_1"/>
    <property type="match status" value="1"/>
</dbReference>
<dbReference type="SUPFAM" id="SSF53850">
    <property type="entry name" value="Periplasmic binding protein-like II"/>
    <property type="match status" value="1"/>
</dbReference>
<keyword evidence="2" id="KW-0732">Signal</keyword>
<feature type="region of interest" description="Disordered" evidence="1">
    <location>
        <begin position="29"/>
        <end position="50"/>
    </location>
</feature>
<name>A0ABW2SNG7_9ACTO</name>
<comment type="caution">
    <text evidence="3">The sequence shown here is derived from an EMBL/GenBank/DDBJ whole genome shotgun (WGS) entry which is preliminary data.</text>
</comment>
<accession>A0ABW2SNG7</accession>
<dbReference type="InterPro" id="IPR050490">
    <property type="entry name" value="Bact_solute-bd_prot1"/>
</dbReference>
<dbReference type="InterPro" id="IPR006059">
    <property type="entry name" value="SBP"/>
</dbReference>
<gene>
    <name evidence="3" type="ORF">ACFQWG_10550</name>
</gene>
<organism evidence="3 4">
    <name type="scientific">Schaalia naturae</name>
    <dbReference type="NCBI Taxonomy" id="635203"/>
    <lineage>
        <taxon>Bacteria</taxon>
        <taxon>Bacillati</taxon>
        <taxon>Actinomycetota</taxon>
        <taxon>Actinomycetes</taxon>
        <taxon>Actinomycetales</taxon>
        <taxon>Actinomycetaceae</taxon>
        <taxon>Schaalia</taxon>
    </lineage>
</organism>